<protein>
    <submittedName>
        <fullName evidence="5">Fungal-specific transcription factor domain-containing protein</fullName>
    </submittedName>
</protein>
<keyword evidence="2" id="KW-0539">Nucleus</keyword>
<accession>A0A9P9FG96</accession>
<keyword evidence="1" id="KW-0479">Metal-binding</keyword>
<dbReference type="Gene3D" id="4.10.240.10">
    <property type="entry name" value="Zn(2)-C6 fungal-type DNA-binding domain"/>
    <property type="match status" value="1"/>
</dbReference>
<organism evidence="5 6">
    <name type="scientific">Dactylonectria estremocensis</name>
    <dbReference type="NCBI Taxonomy" id="1079267"/>
    <lineage>
        <taxon>Eukaryota</taxon>
        <taxon>Fungi</taxon>
        <taxon>Dikarya</taxon>
        <taxon>Ascomycota</taxon>
        <taxon>Pezizomycotina</taxon>
        <taxon>Sordariomycetes</taxon>
        <taxon>Hypocreomycetidae</taxon>
        <taxon>Hypocreales</taxon>
        <taxon>Nectriaceae</taxon>
        <taxon>Dactylonectria</taxon>
    </lineage>
</organism>
<dbReference type="InterPro" id="IPR050987">
    <property type="entry name" value="AtrR-like"/>
</dbReference>
<dbReference type="GO" id="GO:0000981">
    <property type="term" value="F:DNA-binding transcription factor activity, RNA polymerase II-specific"/>
    <property type="evidence" value="ECO:0007669"/>
    <property type="project" value="InterPro"/>
</dbReference>
<dbReference type="InterPro" id="IPR001138">
    <property type="entry name" value="Zn2Cys6_DnaBD"/>
</dbReference>
<feature type="compositionally biased region" description="Basic and acidic residues" evidence="3">
    <location>
        <begin position="16"/>
        <end position="25"/>
    </location>
</feature>
<dbReference type="SMART" id="SM00906">
    <property type="entry name" value="Fungal_trans"/>
    <property type="match status" value="1"/>
</dbReference>
<evidence type="ECO:0000256" key="3">
    <source>
        <dbReference type="SAM" id="MobiDB-lite"/>
    </source>
</evidence>
<dbReference type="Pfam" id="PF00172">
    <property type="entry name" value="Zn_clus"/>
    <property type="match status" value="1"/>
</dbReference>
<dbReference type="SUPFAM" id="SSF57701">
    <property type="entry name" value="Zn2/Cys6 DNA-binding domain"/>
    <property type="match status" value="1"/>
</dbReference>
<sequence>MMDSPSAIRRRRRRRVADENRKRAPRACDRCKARKSKCIESLAGVCQRCSLSNLTCRFDREKSPQDGTPSRPSPRVGDQIALAHVGGSPEENIAIDSHQTERVLWPHFLSRLREAFSLDSQTAPEEQDMVAMQAHIARPKIPQAAEISRLRAAIDAFPPRPVADFLLSVVIKHGTDIFFYFDQAQFLADIDHFYNEPNSHLRSDSSFVCLAMAAFALGSQWTVLERPDCPTLGPRPEDGDPGQVFSSQAKALIPDIIDRQCLRSIQAPFVLGVYLMPASAIGSSYVYMGLALRKALAFDLHQNTDDQTLDEREREVRRRLWWSIYSLEQCTTVKLNRPRSISVDIVTVPLPAPLASLDSVQTFNNIQLQIAYARLIKILDRVAEPGDWLTDATKPTRSARHEADLREWKKSLPQEFKLENIHPKDSSYRAVFHLYLNYYYAWIAMGKVSLVTVARAKLRYHFGREPEVPHIDKTVDQLSKACSKAGRKLLKLFENLTRTSNISRFSFTDFQGCSIAVIVTLVSGILERDSAYEARVAFGLDCLRSMAAGNMTAKMGVRFVEALQSITNEAIEKLNQTSSFRERSVIVEESNLTSEYNQWAEWLAKQDQRQRADETSYSGDPLATEPVVPIQQTPTWPITEPNVSGLAGWDSTGREMLTPVSLVPQVVPHETNMLRQTPATDHEFLSVMYTDEQTFLMGLTGLDVLDFSGFSTQL</sequence>
<proteinExistence type="predicted"/>
<dbReference type="PROSITE" id="PS50048">
    <property type="entry name" value="ZN2_CY6_FUNGAL_2"/>
    <property type="match status" value="1"/>
</dbReference>
<dbReference type="EMBL" id="JAGMUU010000001">
    <property type="protein sequence ID" value="KAH7162225.1"/>
    <property type="molecule type" value="Genomic_DNA"/>
</dbReference>
<dbReference type="PROSITE" id="PS00463">
    <property type="entry name" value="ZN2_CY6_FUNGAL_1"/>
    <property type="match status" value="1"/>
</dbReference>
<evidence type="ECO:0000259" key="4">
    <source>
        <dbReference type="PROSITE" id="PS50048"/>
    </source>
</evidence>
<dbReference type="PANTHER" id="PTHR46910:SF23">
    <property type="entry name" value="THIAMINE REPRESSIBLE GENES REGULATORY PROTEIN THI1"/>
    <property type="match status" value="1"/>
</dbReference>
<evidence type="ECO:0000313" key="5">
    <source>
        <dbReference type="EMBL" id="KAH7162225.1"/>
    </source>
</evidence>
<dbReference type="InterPro" id="IPR036864">
    <property type="entry name" value="Zn2-C6_fun-type_DNA-bd_sf"/>
</dbReference>
<dbReference type="InterPro" id="IPR007219">
    <property type="entry name" value="XnlR_reg_dom"/>
</dbReference>
<dbReference type="OrthoDB" id="2283488at2759"/>
<dbReference type="Pfam" id="PF04082">
    <property type="entry name" value="Fungal_trans"/>
    <property type="match status" value="1"/>
</dbReference>
<reference evidence="5" key="1">
    <citation type="journal article" date="2021" name="Nat. Commun.">
        <title>Genetic determinants of endophytism in the Arabidopsis root mycobiome.</title>
        <authorList>
            <person name="Mesny F."/>
            <person name="Miyauchi S."/>
            <person name="Thiergart T."/>
            <person name="Pickel B."/>
            <person name="Atanasova L."/>
            <person name="Karlsson M."/>
            <person name="Huettel B."/>
            <person name="Barry K.W."/>
            <person name="Haridas S."/>
            <person name="Chen C."/>
            <person name="Bauer D."/>
            <person name="Andreopoulos W."/>
            <person name="Pangilinan J."/>
            <person name="LaButti K."/>
            <person name="Riley R."/>
            <person name="Lipzen A."/>
            <person name="Clum A."/>
            <person name="Drula E."/>
            <person name="Henrissat B."/>
            <person name="Kohler A."/>
            <person name="Grigoriev I.V."/>
            <person name="Martin F.M."/>
            <person name="Hacquard S."/>
        </authorList>
    </citation>
    <scope>NUCLEOTIDE SEQUENCE</scope>
    <source>
        <strain evidence="5">MPI-CAGE-AT-0021</strain>
    </source>
</reference>
<dbReference type="AlphaFoldDB" id="A0A9P9FG96"/>
<evidence type="ECO:0000313" key="6">
    <source>
        <dbReference type="Proteomes" id="UP000717696"/>
    </source>
</evidence>
<gene>
    <name evidence="5" type="ORF">B0J13DRAFT_3785</name>
</gene>
<dbReference type="CDD" id="cd00067">
    <property type="entry name" value="GAL4"/>
    <property type="match status" value="1"/>
</dbReference>
<comment type="caution">
    <text evidence="5">The sequence shown here is derived from an EMBL/GenBank/DDBJ whole genome shotgun (WGS) entry which is preliminary data.</text>
</comment>
<dbReference type="CDD" id="cd12148">
    <property type="entry name" value="fungal_TF_MHR"/>
    <property type="match status" value="1"/>
</dbReference>
<dbReference type="PANTHER" id="PTHR46910">
    <property type="entry name" value="TRANSCRIPTION FACTOR PDR1"/>
    <property type="match status" value="1"/>
</dbReference>
<name>A0A9P9FG96_9HYPO</name>
<evidence type="ECO:0000256" key="2">
    <source>
        <dbReference type="ARBA" id="ARBA00023242"/>
    </source>
</evidence>
<evidence type="ECO:0000256" key="1">
    <source>
        <dbReference type="ARBA" id="ARBA00022723"/>
    </source>
</evidence>
<dbReference type="SMART" id="SM00066">
    <property type="entry name" value="GAL4"/>
    <property type="match status" value="1"/>
</dbReference>
<feature type="region of interest" description="Disordered" evidence="3">
    <location>
        <begin position="1"/>
        <end position="25"/>
    </location>
</feature>
<keyword evidence="6" id="KW-1185">Reference proteome</keyword>
<dbReference type="GO" id="GO:0003677">
    <property type="term" value="F:DNA binding"/>
    <property type="evidence" value="ECO:0007669"/>
    <property type="project" value="InterPro"/>
</dbReference>
<feature type="domain" description="Zn(2)-C6 fungal-type" evidence="4">
    <location>
        <begin position="27"/>
        <end position="58"/>
    </location>
</feature>
<dbReference type="GO" id="GO:0008270">
    <property type="term" value="F:zinc ion binding"/>
    <property type="evidence" value="ECO:0007669"/>
    <property type="project" value="InterPro"/>
</dbReference>
<dbReference type="GO" id="GO:0006351">
    <property type="term" value="P:DNA-templated transcription"/>
    <property type="evidence" value="ECO:0007669"/>
    <property type="project" value="InterPro"/>
</dbReference>
<dbReference type="Proteomes" id="UP000717696">
    <property type="component" value="Unassembled WGS sequence"/>
</dbReference>